<feature type="domain" description="Protein kinase" evidence="1">
    <location>
        <begin position="22"/>
        <end position="173"/>
    </location>
</feature>
<keyword evidence="3" id="KW-1185">Reference proteome</keyword>
<dbReference type="OrthoDB" id="4772757at2759"/>
<sequence length="173" mass="19172">MELNVVMTEAGAGYDISSKDLRMCPEKIGSGSLNDVYRGHLTAGLRWPRRRVCVVKKIVRDSSLFPASFAVKQIKAAAAVLQSDKAPDGWFVKLVGVSADEHYFYLIQEDMAGGVLRKCIDEPWLEGDAKILGRQLFTSMKFMHDNQLMHLDLKPGVRIPSHLTCLCLPPGGI</sequence>
<dbReference type="InterPro" id="IPR011009">
    <property type="entry name" value="Kinase-like_dom_sf"/>
</dbReference>
<dbReference type="GO" id="GO:0005524">
    <property type="term" value="F:ATP binding"/>
    <property type="evidence" value="ECO:0007669"/>
    <property type="project" value="InterPro"/>
</dbReference>
<dbReference type="GO" id="GO:0004672">
    <property type="term" value="F:protein kinase activity"/>
    <property type="evidence" value="ECO:0007669"/>
    <property type="project" value="InterPro"/>
</dbReference>
<dbReference type="Proteomes" id="UP000267821">
    <property type="component" value="Unassembled WGS sequence"/>
</dbReference>
<dbReference type="AlphaFoldDB" id="A0A3N4LI21"/>
<organism evidence="2 3">
    <name type="scientific">Terfezia boudieri ATCC MYA-4762</name>
    <dbReference type="NCBI Taxonomy" id="1051890"/>
    <lineage>
        <taxon>Eukaryota</taxon>
        <taxon>Fungi</taxon>
        <taxon>Dikarya</taxon>
        <taxon>Ascomycota</taxon>
        <taxon>Pezizomycotina</taxon>
        <taxon>Pezizomycetes</taxon>
        <taxon>Pezizales</taxon>
        <taxon>Pezizaceae</taxon>
        <taxon>Terfezia</taxon>
    </lineage>
</organism>
<dbReference type="Pfam" id="PF00069">
    <property type="entry name" value="Pkinase"/>
    <property type="match status" value="1"/>
</dbReference>
<dbReference type="Gene3D" id="1.10.510.10">
    <property type="entry name" value="Transferase(Phosphotransferase) domain 1"/>
    <property type="match status" value="1"/>
</dbReference>
<evidence type="ECO:0000313" key="3">
    <source>
        <dbReference type="Proteomes" id="UP000267821"/>
    </source>
</evidence>
<dbReference type="EMBL" id="ML121574">
    <property type="protein sequence ID" value="RPB20291.1"/>
    <property type="molecule type" value="Genomic_DNA"/>
</dbReference>
<name>A0A3N4LI21_9PEZI</name>
<dbReference type="InParanoid" id="A0A3N4LI21"/>
<accession>A0A3N4LI21</accession>
<evidence type="ECO:0000313" key="2">
    <source>
        <dbReference type="EMBL" id="RPB20291.1"/>
    </source>
</evidence>
<gene>
    <name evidence="2" type="ORF">L211DRAFT_525811</name>
</gene>
<dbReference type="SUPFAM" id="SSF56112">
    <property type="entry name" value="Protein kinase-like (PK-like)"/>
    <property type="match status" value="1"/>
</dbReference>
<evidence type="ECO:0000259" key="1">
    <source>
        <dbReference type="PROSITE" id="PS50011"/>
    </source>
</evidence>
<dbReference type="PROSITE" id="PS50011">
    <property type="entry name" value="PROTEIN_KINASE_DOM"/>
    <property type="match status" value="1"/>
</dbReference>
<proteinExistence type="predicted"/>
<reference evidence="2 3" key="1">
    <citation type="journal article" date="2018" name="Nat. Ecol. Evol.">
        <title>Pezizomycetes genomes reveal the molecular basis of ectomycorrhizal truffle lifestyle.</title>
        <authorList>
            <person name="Murat C."/>
            <person name="Payen T."/>
            <person name="Noel B."/>
            <person name="Kuo A."/>
            <person name="Morin E."/>
            <person name="Chen J."/>
            <person name="Kohler A."/>
            <person name="Krizsan K."/>
            <person name="Balestrini R."/>
            <person name="Da Silva C."/>
            <person name="Montanini B."/>
            <person name="Hainaut M."/>
            <person name="Levati E."/>
            <person name="Barry K.W."/>
            <person name="Belfiori B."/>
            <person name="Cichocki N."/>
            <person name="Clum A."/>
            <person name="Dockter R.B."/>
            <person name="Fauchery L."/>
            <person name="Guy J."/>
            <person name="Iotti M."/>
            <person name="Le Tacon F."/>
            <person name="Lindquist E.A."/>
            <person name="Lipzen A."/>
            <person name="Malagnac F."/>
            <person name="Mello A."/>
            <person name="Molinier V."/>
            <person name="Miyauchi S."/>
            <person name="Poulain J."/>
            <person name="Riccioni C."/>
            <person name="Rubini A."/>
            <person name="Sitrit Y."/>
            <person name="Splivallo R."/>
            <person name="Traeger S."/>
            <person name="Wang M."/>
            <person name="Zifcakova L."/>
            <person name="Wipf D."/>
            <person name="Zambonelli A."/>
            <person name="Paolocci F."/>
            <person name="Nowrousian M."/>
            <person name="Ottonello S."/>
            <person name="Baldrian P."/>
            <person name="Spatafora J.W."/>
            <person name="Henrissat B."/>
            <person name="Nagy L.G."/>
            <person name="Aury J.M."/>
            <person name="Wincker P."/>
            <person name="Grigoriev I.V."/>
            <person name="Bonfante P."/>
            <person name="Martin F.M."/>
        </authorList>
    </citation>
    <scope>NUCLEOTIDE SEQUENCE [LARGE SCALE GENOMIC DNA]</scope>
    <source>
        <strain evidence="2 3">ATCC MYA-4762</strain>
    </source>
</reference>
<dbReference type="STRING" id="1051890.A0A3N4LI21"/>
<dbReference type="InterPro" id="IPR000719">
    <property type="entry name" value="Prot_kinase_dom"/>
</dbReference>
<protein>
    <recommendedName>
        <fullName evidence="1">Protein kinase domain-containing protein</fullName>
    </recommendedName>
</protein>